<organism evidence="3">
    <name type="scientific">Neobacillus citreus</name>
    <dbReference type="NCBI Taxonomy" id="2833578"/>
    <lineage>
        <taxon>Bacteria</taxon>
        <taxon>Bacillati</taxon>
        <taxon>Bacillota</taxon>
        <taxon>Bacilli</taxon>
        <taxon>Bacillales</taxon>
        <taxon>Bacillaceae</taxon>
        <taxon>Neobacillus</taxon>
    </lineage>
</organism>
<dbReference type="GO" id="GO:0004622">
    <property type="term" value="F:phosphatidylcholine lysophospholipase activity"/>
    <property type="evidence" value="ECO:0007669"/>
    <property type="project" value="TreeGrafter"/>
</dbReference>
<evidence type="ECO:0000256" key="1">
    <source>
        <dbReference type="SAM" id="MobiDB-lite"/>
    </source>
</evidence>
<name>A0A942Y935_9BACI</name>
<accession>A0A942Y935</accession>
<dbReference type="SUPFAM" id="SSF52266">
    <property type="entry name" value="SGNH hydrolase"/>
    <property type="match status" value="1"/>
</dbReference>
<dbReference type="PANTHER" id="PTHR30383">
    <property type="entry name" value="THIOESTERASE 1/PROTEASE 1/LYSOPHOSPHOLIPASE L1"/>
    <property type="match status" value="1"/>
</dbReference>
<dbReference type="Pfam" id="PF13472">
    <property type="entry name" value="Lipase_GDSL_2"/>
    <property type="match status" value="1"/>
</dbReference>
<feature type="compositionally biased region" description="Basic and acidic residues" evidence="1">
    <location>
        <begin position="59"/>
        <end position="68"/>
    </location>
</feature>
<comment type="caution">
    <text evidence="3">The sequence shown here is derived from an EMBL/GenBank/DDBJ whole genome shotgun (WGS) entry which is preliminary data.</text>
</comment>
<evidence type="ECO:0000313" key="3">
    <source>
        <dbReference type="EMBL" id="MBS4181779.1"/>
    </source>
</evidence>
<proteinExistence type="predicted"/>
<dbReference type="PROSITE" id="PS51257">
    <property type="entry name" value="PROKAR_LIPOPROTEIN"/>
    <property type="match status" value="1"/>
</dbReference>
<reference evidence="3" key="1">
    <citation type="submission" date="2021-05" db="EMBL/GenBank/DDBJ databases">
        <title>Novel Bacillus species.</title>
        <authorList>
            <person name="Liu G."/>
        </authorList>
    </citation>
    <scope>NUCLEOTIDE SEQUENCE</scope>
    <source>
        <strain evidence="3">FJAT-50051</strain>
    </source>
</reference>
<dbReference type="EMBL" id="JAGYPE010000002">
    <property type="protein sequence ID" value="MBS4181779.1"/>
    <property type="molecule type" value="Genomic_DNA"/>
</dbReference>
<dbReference type="InterPro" id="IPR051532">
    <property type="entry name" value="Ester_Hydrolysis_Enzymes"/>
</dbReference>
<feature type="region of interest" description="Disordered" evidence="1">
    <location>
        <begin position="49"/>
        <end position="68"/>
    </location>
</feature>
<dbReference type="CDD" id="cd00229">
    <property type="entry name" value="SGNH_hydrolase"/>
    <property type="match status" value="1"/>
</dbReference>
<keyword evidence="3" id="KW-0378">Hydrolase</keyword>
<protein>
    <submittedName>
        <fullName evidence="3">SGNH/GDSL hydrolase family protein</fullName>
    </submittedName>
</protein>
<gene>
    <name evidence="3" type="ORF">KHB02_10305</name>
</gene>
<dbReference type="InterPro" id="IPR036514">
    <property type="entry name" value="SGNH_hydro_sf"/>
</dbReference>
<dbReference type="AlphaFoldDB" id="A0A942Y935"/>
<dbReference type="Gene3D" id="3.40.50.1110">
    <property type="entry name" value="SGNH hydrolase"/>
    <property type="match status" value="1"/>
</dbReference>
<evidence type="ECO:0000259" key="2">
    <source>
        <dbReference type="Pfam" id="PF13472"/>
    </source>
</evidence>
<feature type="domain" description="SGNH hydrolase-type esterase" evidence="2">
    <location>
        <begin position="92"/>
        <end position="245"/>
    </location>
</feature>
<dbReference type="InterPro" id="IPR013830">
    <property type="entry name" value="SGNH_hydro"/>
</dbReference>
<dbReference type="PANTHER" id="PTHR30383:SF5">
    <property type="entry name" value="SGNH HYDROLASE-TYPE ESTERASE DOMAIN-CONTAINING PROTEIN"/>
    <property type="match status" value="1"/>
</dbReference>
<feature type="compositionally biased region" description="Low complexity" evidence="1">
    <location>
        <begin position="49"/>
        <end position="58"/>
    </location>
</feature>
<sequence length="262" mass="26686">MSTRRTRDAGAVPRSRRLAIASIVAAACLVTAGVVAVGAHTASAQDTVAAAGARSSAGRPERAGDLGARRAQVVSGAVGTAAPGAVRFAYAGDSITARPDSWLHALESDPAVHAVGGYARSGARSDEVSAEVGSVPDAEVLVVEVGTNDVNQAVPTTDTLRSVDAIVRRVGAARVLVVAGPPSDRTTSQWGADRRAGQLVLTAALRRDAEDHGWSFVDPFVPFRAADGGWVSGTTPDGIHPSAAASEVIGRTMAEAITRTAH</sequence>